<dbReference type="Pfam" id="PF10536">
    <property type="entry name" value="PMD"/>
    <property type="match status" value="1"/>
</dbReference>
<dbReference type="PANTHER" id="PTHR46033:SF8">
    <property type="entry name" value="PROTEIN MAINTENANCE OF MERISTEMS-LIKE"/>
    <property type="match status" value="1"/>
</dbReference>
<reference evidence="2" key="1">
    <citation type="submission" date="2022-08" db="EMBL/GenBank/DDBJ databases">
        <authorList>
            <person name="Gutierrez-Valencia J."/>
        </authorList>
    </citation>
    <scope>NUCLEOTIDE SEQUENCE</scope>
</reference>
<dbReference type="PANTHER" id="PTHR46033">
    <property type="entry name" value="PROTEIN MAIN-LIKE 2"/>
    <property type="match status" value="1"/>
</dbReference>
<evidence type="ECO:0000313" key="2">
    <source>
        <dbReference type="EMBL" id="CAI0403238.1"/>
    </source>
</evidence>
<gene>
    <name evidence="2" type="ORF">LITE_LOCUS11948</name>
</gene>
<proteinExistence type="predicted"/>
<name>A0AAV0J038_9ROSI</name>
<comment type="caution">
    <text evidence="2">The sequence shown here is derived from an EMBL/GenBank/DDBJ whole genome shotgun (WGS) entry which is preliminary data.</text>
</comment>
<feature type="domain" description="Aminotransferase-like plant mobile" evidence="1">
    <location>
        <begin position="1"/>
        <end position="200"/>
    </location>
</feature>
<dbReference type="Proteomes" id="UP001154282">
    <property type="component" value="Unassembled WGS sequence"/>
</dbReference>
<dbReference type="EMBL" id="CAMGYJ010000004">
    <property type="protein sequence ID" value="CAI0403238.1"/>
    <property type="molecule type" value="Genomic_DNA"/>
</dbReference>
<sequence>MDNNLLTTIVERWRKEMHTFHLLEGEMTITLNDVAMLTELPINGDAIIESSQKPLNGWCQFISERLGINIPKEAQQGRHRPPLHKSMLSIPWLVRTAGELPEDATNAQIERYARISLICLVGGFLFPNKSGGNMNCMRLRVLLEDWNKIGRKSWGSTCLAMIYVELCKCMDPKTKQAGGAMFILQLWVWEHLPTFAPICPANNWGPEEPLRQAAYGAR</sequence>
<dbReference type="InterPro" id="IPR019557">
    <property type="entry name" value="AminoTfrase-like_pln_mobile"/>
</dbReference>
<evidence type="ECO:0000259" key="1">
    <source>
        <dbReference type="Pfam" id="PF10536"/>
    </source>
</evidence>
<dbReference type="InterPro" id="IPR044824">
    <property type="entry name" value="MAIN-like"/>
</dbReference>
<dbReference type="GO" id="GO:0010073">
    <property type="term" value="P:meristem maintenance"/>
    <property type="evidence" value="ECO:0007669"/>
    <property type="project" value="InterPro"/>
</dbReference>
<protein>
    <recommendedName>
        <fullName evidence="1">Aminotransferase-like plant mobile domain-containing protein</fullName>
    </recommendedName>
</protein>
<organism evidence="2 3">
    <name type="scientific">Linum tenue</name>
    <dbReference type="NCBI Taxonomy" id="586396"/>
    <lineage>
        <taxon>Eukaryota</taxon>
        <taxon>Viridiplantae</taxon>
        <taxon>Streptophyta</taxon>
        <taxon>Embryophyta</taxon>
        <taxon>Tracheophyta</taxon>
        <taxon>Spermatophyta</taxon>
        <taxon>Magnoliopsida</taxon>
        <taxon>eudicotyledons</taxon>
        <taxon>Gunneridae</taxon>
        <taxon>Pentapetalae</taxon>
        <taxon>rosids</taxon>
        <taxon>fabids</taxon>
        <taxon>Malpighiales</taxon>
        <taxon>Linaceae</taxon>
        <taxon>Linum</taxon>
    </lineage>
</organism>
<evidence type="ECO:0000313" key="3">
    <source>
        <dbReference type="Proteomes" id="UP001154282"/>
    </source>
</evidence>
<dbReference type="AlphaFoldDB" id="A0AAV0J038"/>
<keyword evidence="3" id="KW-1185">Reference proteome</keyword>
<accession>A0AAV0J038</accession>